<keyword evidence="7" id="KW-1015">Disulfide bond</keyword>
<keyword evidence="8" id="KW-0813">Transport</keyword>
<dbReference type="SUPFAM" id="SSF103473">
    <property type="entry name" value="MFS general substrate transporter"/>
    <property type="match status" value="1"/>
</dbReference>
<evidence type="ECO:0000259" key="9">
    <source>
        <dbReference type="PROSITE" id="PS51465"/>
    </source>
</evidence>
<protein>
    <recommendedName>
        <fullName evidence="8">Solute carrier organic anion transporter family member</fullName>
    </recommendedName>
</protein>
<proteinExistence type="inferred from homology"/>
<name>A0AAW1D642_9HEMI</name>
<dbReference type="CDD" id="cd17336">
    <property type="entry name" value="MFS_SLCO_OATP"/>
    <property type="match status" value="1"/>
</dbReference>
<feature type="transmembrane region" description="Helical" evidence="8">
    <location>
        <begin position="112"/>
        <end position="132"/>
    </location>
</feature>
<dbReference type="GO" id="GO:0006811">
    <property type="term" value="P:monoatomic ion transport"/>
    <property type="evidence" value="ECO:0007669"/>
    <property type="project" value="UniProtKB-KW"/>
</dbReference>
<feature type="transmembrane region" description="Helical" evidence="8">
    <location>
        <begin position="288"/>
        <end position="312"/>
    </location>
</feature>
<organism evidence="10 11">
    <name type="scientific">Rhynocoris fuscipes</name>
    <dbReference type="NCBI Taxonomy" id="488301"/>
    <lineage>
        <taxon>Eukaryota</taxon>
        <taxon>Metazoa</taxon>
        <taxon>Ecdysozoa</taxon>
        <taxon>Arthropoda</taxon>
        <taxon>Hexapoda</taxon>
        <taxon>Insecta</taxon>
        <taxon>Pterygota</taxon>
        <taxon>Neoptera</taxon>
        <taxon>Paraneoptera</taxon>
        <taxon>Hemiptera</taxon>
        <taxon>Heteroptera</taxon>
        <taxon>Panheteroptera</taxon>
        <taxon>Cimicomorpha</taxon>
        <taxon>Reduviidae</taxon>
        <taxon>Harpactorinae</taxon>
        <taxon>Harpactorini</taxon>
        <taxon>Rhynocoris</taxon>
    </lineage>
</organism>
<keyword evidence="6 8" id="KW-0472">Membrane</keyword>
<keyword evidence="8" id="KW-0406">Ion transport</keyword>
<evidence type="ECO:0000256" key="1">
    <source>
        <dbReference type="ARBA" id="ARBA00004651"/>
    </source>
</evidence>
<feature type="transmembrane region" description="Helical" evidence="8">
    <location>
        <begin position="241"/>
        <end position="268"/>
    </location>
</feature>
<sequence>MNMSATIFNNSEEKNEEAVEELLLDSNNQEQCNDNIQTLKANSVQEEKDNNESTRCGVFGWFPNWLQLLASKKSYVVAYGLLGMNHSALSAYFIGTISTIEKRFKLPSTTSGIINSAWDVGGIAALIVLAYFGSAGHKTRWVASGALLSALSCYLRYMPHVLYGPGSDVINYSANNTLSNMNLCNESGIGSENCSLNSEGMVTFIILVAAQFIIGVGTSTYYTLGVAYLDDNCLKNKFPFLLAAAAFIRYFGPTLGFLLSSYTLSIFIDTDQQPPFKQDDHRWIGAWHLGWLIFGTTEIILASFIAFFPKILPREAERRKISGHQDNAKVRSMADFKETIMRLLKNPILILNTFSSTFYIFGLMGYWIFMPKYIETQFRKTASAASLITGTVGLTCSAVGIMISGSVISKFKPRPTYLAAWNVITETFDFLGYFSFAFLGCLKDDLYGSYNTDGSWNTTDSCNAECDCSATAKYTPVCSADHSTTFYSPCHAGCTAQSIINGTKIFQNCSCISDFGEAIDGACPVDCQNNFVIFLAILCLMKFLSSTGRAGNTIIQFRAVLPDDKAISIAFSEVVLGVFTFVPAPILYGWLLDSSCLIWGVTCGKTGNCWLYDGRKLRYLLNFTASSFLFVAVLFDIGVWWKVGTLKLYDDESEVDSKEKENGKTKEKKSFFSLSTFTNAFSD</sequence>
<dbReference type="NCBIfam" id="TIGR00805">
    <property type="entry name" value="oat"/>
    <property type="match status" value="1"/>
</dbReference>
<evidence type="ECO:0000313" key="11">
    <source>
        <dbReference type="Proteomes" id="UP001461498"/>
    </source>
</evidence>
<dbReference type="GO" id="GO:0043252">
    <property type="term" value="P:sodium-independent organic anion transport"/>
    <property type="evidence" value="ECO:0007669"/>
    <property type="project" value="TreeGrafter"/>
</dbReference>
<dbReference type="Pfam" id="PF03137">
    <property type="entry name" value="OATP"/>
    <property type="match status" value="1"/>
</dbReference>
<keyword evidence="5 8" id="KW-1133">Transmembrane helix</keyword>
<keyword evidence="11" id="KW-1185">Reference proteome</keyword>
<feature type="domain" description="Kazal-like" evidence="9">
    <location>
        <begin position="456"/>
        <end position="513"/>
    </location>
</feature>
<dbReference type="PANTHER" id="PTHR11388:SF76">
    <property type="entry name" value="SOLUTE CARRIER ORGANIC ANION TRANSPORTER FAMILY MEMBER"/>
    <property type="match status" value="1"/>
</dbReference>
<feature type="transmembrane region" description="Helical" evidence="8">
    <location>
        <begin position="620"/>
        <end position="641"/>
    </location>
</feature>
<accession>A0AAW1D642</accession>
<comment type="caution">
    <text evidence="10">The sequence shown here is derived from an EMBL/GenBank/DDBJ whole genome shotgun (WGS) entry which is preliminary data.</text>
</comment>
<evidence type="ECO:0000256" key="3">
    <source>
        <dbReference type="ARBA" id="ARBA00022475"/>
    </source>
</evidence>
<keyword evidence="4 8" id="KW-0812">Transmembrane</keyword>
<feature type="transmembrane region" description="Helical" evidence="8">
    <location>
        <begin position="566"/>
        <end position="591"/>
    </location>
</feature>
<feature type="transmembrane region" description="Helical" evidence="8">
    <location>
        <begin position="201"/>
        <end position="229"/>
    </location>
</feature>
<feature type="transmembrane region" description="Helical" evidence="8">
    <location>
        <begin position="348"/>
        <end position="369"/>
    </location>
</feature>
<feature type="transmembrane region" description="Helical" evidence="8">
    <location>
        <begin position="381"/>
        <end position="404"/>
    </location>
</feature>
<dbReference type="AlphaFoldDB" id="A0AAW1D642"/>
<dbReference type="GO" id="GO:0015347">
    <property type="term" value="F:sodium-independent organic anion transmembrane transporter activity"/>
    <property type="evidence" value="ECO:0007669"/>
    <property type="project" value="TreeGrafter"/>
</dbReference>
<evidence type="ECO:0000256" key="8">
    <source>
        <dbReference type="RuleBase" id="RU362056"/>
    </source>
</evidence>
<comment type="caution">
    <text evidence="8">Lacks conserved residue(s) required for the propagation of feature annotation.</text>
</comment>
<keyword evidence="3" id="KW-1003">Cell membrane</keyword>
<evidence type="ECO:0000256" key="5">
    <source>
        <dbReference type="ARBA" id="ARBA00022989"/>
    </source>
</evidence>
<dbReference type="EMBL" id="JAPXFL010000007">
    <property type="protein sequence ID" value="KAK9504054.1"/>
    <property type="molecule type" value="Genomic_DNA"/>
</dbReference>
<dbReference type="PANTHER" id="PTHR11388">
    <property type="entry name" value="ORGANIC ANION TRANSPORTER"/>
    <property type="match status" value="1"/>
</dbReference>
<gene>
    <name evidence="10" type="ORF">O3M35_010489</name>
</gene>
<reference evidence="10 11" key="1">
    <citation type="submission" date="2022-12" db="EMBL/GenBank/DDBJ databases">
        <title>Chromosome-level genome assembly of true bugs.</title>
        <authorList>
            <person name="Ma L."/>
            <person name="Li H."/>
        </authorList>
    </citation>
    <scope>NUCLEOTIDE SEQUENCE [LARGE SCALE GENOMIC DNA]</scope>
    <source>
        <strain evidence="10">Lab_2022b</strain>
    </source>
</reference>
<comment type="similarity">
    <text evidence="2 8">Belongs to the organo anion transporter (TC 2.A.60) family.</text>
</comment>
<feature type="transmembrane region" description="Helical" evidence="8">
    <location>
        <begin position="76"/>
        <end position="100"/>
    </location>
</feature>
<dbReference type="Gene3D" id="1.20.1250.20">
    <property type="entry name" value="MFS general substrate transporter like domains"/>
    <property type="match status" value="1"/>
</dbReference>
<evidence type="ECO:0000256" key="4">
    <source>
        <dbReference type="ARBA" id="ARBA00022692"/>
    </source>
</evidence>
<dbReference type="InterPro" id="IPR002350">
    <property type="entry name" value="Kazal_dom"/>
</dbReference>
<dbReference type="InterPro" id="IPR036259">
    <property type="entry name" value="MFS_trans_sf"/>
</dbReference>
<comment type="subcellular location">
    <subcellularLocation>
        <location evidence="1 8">Cell membrane</location>
        <topology evidence="1 8">Multi-pass membrane protein</topology>
    </subcellularLocation>
</comment>
<evidence type="ECO:0000256" key="2">
    <source>
        <dbReference type="ARBA" id="ARBA00009657"/>
    </source>
</evidence>
<feature type="transmembrane region" description="Helical" evidence="8">
    <location>
        <begin position="139"/>
        <end position="157"/>
    </location>
</feature>
<dbReference type="InterPro" id="IPR004156">
    <property type="entry name" value="OATP"/>
</dbReference>
<dbReference type="GO" id="GO:0016323">
    <property type="term" value="C:basolateral plasma membrane"/>
    <property type="evidence" value="ECO:0007669"/>
    <property type="project" value="TreeGrafter"/>
</dbReference>
<evidence type="ECO:0000256" key="7">
    <source>
        <dbReference type="ARBA" id="ARBA00023157"/>
    </source>
</evidence>
<evidence type="ECO:0000256" key="6">
    <source>
        <dbReference type="ARBA" id="ARBA00023136"/>
    </source>
</evidence>
<dbReference type="Proteomes" id="UP001461498">
    <property type="component" value="Unassembled WGS sequence"/>
</dbReference>
<dbReference type="PROSITE" id="PS51465">
    <property type="entry name" value="KAZAL_2"/>
    <property type="match status" value="1"/>
</dbReference>
<evidence type="ECO:0000313" key="10">
    <source>
        <dbReference type="EMBL" id="KAK9504054.1"/>
    </source>
</evidence>